<dbReference type="Proteomes" id="UP000053327">
    <property type="component" value="Unassembled WGS sequence"/>
</dbReference>
<organism evidence="2 3">
    <name type="scientific">Plasmodium vivax (strain Brazil I)</name>
    <dbReference type="NCBI Taxonomy" id="1033975"/>
    <lineage>
        <taxon>Eukaryota</taxon>
        <taxon>Sar</taxon>
        <taxon>Alveolata</taxon>
        <taxon>Apicomplexa</taxon>
        <taxon>Aconoidasida</taxon>
        <taxon>Haemosporida</taxon>
        <taxon>Plasmodiidae</taxon>
        <taxon>Plasmodium</taxon>
        <taxon>Plasmodium (Plasmodium)</taxon>
    </lineage>
</organism>
<evidence type="ECO:0000313" key="3">
    <source>
        <dbReference type="Proteomes" id="UP000053327"/>
    </source>
</evidence>
<dbReference type="OrthoDB" id="371941at2759"/>
<name>A0A0J9STZ0_PLAV1</name>
<feature type="compositionally biased region" description="Acidic residues" evidence="1">
    <location>
        <begin position="1"/>
        <end position="15"/>
    </location>
</feature>
<evidence type="ECO:0000313" key="2">
    <source>
        <dbReference type="EMBL" id="KMZ85512.1"/>
    </source>
</evidence>
<evidence type="ECO:0008006" key="4">
    <source>
        <dbReference type="Google" id="ProtNLM"/>
    </source>
</evidence>
<accession>A0A0J9STZ0</accession>
<dbReference type="AlphaFoldDB" id="A0A0J9STZ0"/>
<gene>
    <name evidence="2" type="ORF">PVBG_02198</name>
</gene>
<feature type="compositionally biased region" description="Basic and acidic residues" evidence="1">
    <location>
        <begin position="81"/>
        <end position="98"/>
    </location>
</feature>
<proteinExistence type="predicted"/>
<sequence length="317" mass="35927">MMVSDPSEDANGGEDESGHEHDESKSNESKSDEEDVKYKKPETHTNFWKSFGLGTKAGKLLYNLYGEKSKITPALISTRRATKDEAPMREPPEVERRRPQVSYPELKSGCHTGRRRFAASALSRFAAPGQFACQPGQLPTATAEPAPKEHPIDAIPHRKPLAKILEDTKNYECIKELPARIERNRSEEKKKLSELFFGYKCKVVPPSCSPAVLTEEERREAIQSAEKDFTNMRNSSCREDNIKESMKVYKAELMDELREKVQQYNQLVSLGVPHKVGVAPTDKECHEYEYKKIQLVNEIEACKRNILKTNAVLDASK</sequence>
<dbReference type="EMBL" id="KQ234837">
    <property type="protein sequence ID" value="KMZ85512.1"/>
    <property type="molecule type" value="Genomic_DNA"/>
</dbReference>
<protein>
    <recommendedName>
        <fullName evidence="4">Enkurin domain-containing protein</fullName>
    </recommendedName>
</protein>
<feature type="region of interest" description="Disordered" evidence="1">
    <location>
        <begin position="1"/>
        <end position="41"/>
    </location>
</feature>
<reference evidence="2 3" key="1">
    <citation type="submission" date="2011-08" db="EMBL/GenBank/DDBJ databases">
        <title>The Genome Sequence of Plasmodium vivax Brazil I.</title>
        <authorList>
            <consortium name="The Broad Institute Genome Sequencing Platform"/>
            <consortium name="The Broad Institute Genome Sequencing Center for Infectious Disease"/>
            <person name="Neafsey D."/>
            <person name="Carlton J."/>
            <person name="Barnwell J."/>
            <person name="Collins W."/>
            <person name="Escalante A."/>
            <person name="Mullikin J."/>
            <person name="Saul A."/>
            <person name="Guigo R."/>
            <person name="Camara F."/>
            <person name="Young S.K."/>
            <person name="Zeng Q."/>
            <person name="Gargeya S."/>
            <person name="Fitzgerald M."/>
            <person name="Haas B."/>
            <person name="Abouelleil A."/>
            <person name="Alvarado L."/>
            <person name="Arachchi H.M."/>
            <person name="Berlin A."/>
            <person name="Brown A."/>
            <person name="Chapman S.B."/>
            <person name="Chen Z."/>
            <person name="Dunbar C."/>
            <person name="Freedman E."/>
            <person name="Gearin G."/>
            <person name="Gellesch M."/>
            <person name="Goldberg J."/>
            <person name="Griggs A."/>
            <person name="Gujja S."/>
            <person name="Heiman D."/>
            <person name="Howarth C."/>
            <person name="Larson L."/>
            <person name="Lui A."/>
            <person name="MacDonald P.J.P."/>
            <person name="Montmayeur A."/>
            <person name="Murphy C."/>
            <person name="Neiman D."/>
            <person name="Pearson M."/>
            <person name="Priest M."/>
            <person name="Roberts A."/>
            <person name="Saif S."/>
            <person name="Shea T."/>
            <person name="Shenoy N."/>
            <person name="Sisk P."/>
            <person name="Stolte C."/>
            <person name="Sykes S."/>
            <person name="Wortman J."/>
            <person name="Nusbaum C."/>
            <person name="Birren B."/>
        </authorList>
    </citation>
    <scope>NUCLEOTIDE SEQUENCE [LARGE SCALE GENOMIC DNA]</scope>
    <source>
        <strain evidence="2 3">Brazil I</strain>
    </source>
</reference>
<evidence type="ECO:0000256" key="1">
    <source>
        <dbReference type="SAM" id="MobiDB-lite"/>
    </source>
</evidence>
<feature type="compositionally biased region" description="Basic and acidic residues" evidence="1">
    <location>
        <begin position="16"/>
        <end position="41"/>
    </location>
</feature>
<feature type="region of interest" description="Disordered" evidence="1">
    <location>
        <begin position="76"/>
        <end position="108"/>
    </location>
</feature>